<keyword evidence="2" id="KW-1185">Reference proteome</keyword>
<comment type="caution">
    <text evidence="1">The sequence shown here is derived from an EMBL/GenBank/DDBJ whole genome shotgun (WGS) entry which is preliminary data.</text>
</comment>
<accession>A0ABD2MLT0</accession>
<evidence type="ECO:0000313" key="1">
    <source>
        <dbReference type="EMBL" id="KAL3267346.1"/>
    </source>
</evidence>
<dbReference type="AlphaFoldDB" id="A0ABD2MLT0"/>
<name>A0ABD2MLT0_9CUCU</name>
<feature type="non-terminal residue" evidence="1">
    <location>
        <position position="1"/>
    </location>
</feature>
<reference evidence="1 2" key="1">
    <citation type="journal article" date="2021" name="BMC Biol.">
        <title>Horizontally acquired antibacterial genes associated with adaptive radiation of ladybird beetles.</title>
        <authorList>
            <person name="Li H.S."/>
            <person name="Tang X.F."/>
            <person name="Huang Y.H."/>
            <person name="Xu Z.Y."/>
            <person name="Chen M.L."/>
            <person name="Du X.Y."/>
            <person name="Qiu B.Y."/>
            <person name="Chen P.T."/>
            <person name="Zhang W."/>
            <person name="Slipinski A."/>
            <person name="Escalona H.E."/>
            <person name="Waterhouse R.M."/>
            <person name="Zwick A."/>
            <person name="Pang H."/>
        </authorList>
    </citation>
    <scope>NUCLEOTIDE SEQUENCE [LARGE SCALE GENOMIC DNA]</scope>
    <source>
        <strain evidence="1">SYSU2018</strain>
    </source>
</reference>
<organism evidence="1 2">
    <name type="scientific">Cryptolaemus montrouzieri</name>
    <dbReference type="NCBI Taxonomy" id="559131"/>
    <lineage>
        <taxon>Eukaryota</taxon>
        <taxon>Metazoa</taxon>
        <taxon>Ecdysozoa</taxon>
        <taxon>Arthropoda</taxon>
        <taxon>Hexapoda</taxon>
        <taxon>Insecta</taxon>
        <taxon>Pterygota</taxon>
        <taxon>Neoptera</taxon>
        <taxon>Endopterygota</taxon>
        <taxon>Coleoptera</taxon>
        <taxon>Polyphaga</taxon>
        <taxon>Cucujiformia</taxon>
        <taxon>Coccinelloidea</taxon>
        <taxon>Coccinellidae</taxon>
        <taxon>Scymninae</taxon>
        <taxon>Scymnini</taxon>
        <taxon>Cryptolaemus</taxon>
    </lineage>
</organism>
<proteinExistence type="predicted"/>
<protein>
    <submittedName>
        <fullName evidence="1">Uncharacterized protein</fullName>
    </submittedName>
</protein>
<gene>
    <name evidence="1" type="ORF">HHI36_011477</name>
</gene>
<evidence type="ECO:0000313" key="2">
    <source>
        <dbReference type="Proteomes" id="UP001516400"/>
    </source>
</evidence>
<sequence length="76" mass="8968">KAALSSWERNIIEHSKSQRRRKRGMLGEFLTSVFGVNDEVYRGIDALNENQEHLIDATNKQSKVMVRRQWKKPKKE</sequence>
<dbReference type="EMBL" id="JABFTP020000001">
    <property type="protein sequence ID" value="KAL3267346.1"/>
    <property type="molecule type" value="Genomic_DNA"/>
</dbReference>
<dbReference type="Proteomes" id="UP001516400">
    <property type="component" value="Unassembled WGS sequence"/>
</dbReference>